<dbReference type="InterPro" id="IPR014729">
    <property type="entry name" value="Rossmann-like_a/b/a_fold"/>
</dbReference>
<evidence type="ECO:0000313" key="3">
    <source>
        <dbReference type="Proteomes" id="UP001497392"/>
    </source>
</evidence>
<proteinExistence type="predicted"/>
<dbReference type="CDD" id="cd23659">
    <property type="entry name" value="USP_At3g01520-like"/>
    <property type="match status" value="1"/>
</dbReference>
<dbReference type="InterPro" id="IPR006016">
    <property type="entry name" value="UspA"/>
</dbReference>
<sequence>MGINALIIAVDNSKGCLKAVDFALENFTKGYTYHLLHIQTHPIAPLFVVGNADAAGLASEGQLRFDKERDDASQEFMTRFFIPKASSAGAEVIATMLHSDPDGSNDIGAAICNYVEKHKPVALLMMKHSKSALARFFLGSVTRYCAIHCHASVIIVPA</sequence>
<reference evidence="2 3" key="1">
    <citation type="submission" date="2024-06" db="EMBL/GenBank/DDBJ databases">
        <authorList>
            <person name="Kraege A."/>
            <person name="Thomma B."/>
        </authorList>
    </citation>
    <scope>NUCLEOTIDE SEQUENCE [LARGE SCALE GENOMIC DNA]</scope>
</reference>
<gene>
    <name evidence="2" type="primary">g8915</name>
    <name evidence="2" type="ORF">VP750_LOCUS8005</name>
</gene>
<feature type="domain" description="UspA" evidence="1">
    <location>
        <begin position="7"/>
        <end position="157"/>
    </location>
</feature>
<dbReference type="SUPFAM" id="SSF52402">
    <property type="entry name" value="Adenine nucleotide alpha hydrolases-like"/>
    <property type="match status" value="1"/>
</dbReference>
<dbReference type="PANTHER" id="PTHR31964">
    <property type="entry name" value="ADENINE NUCLEOTIDE ALPHA HYDROLASES-LIKE SUPERFAMILY PROTEIN"/>
    <property type="match status" value="1"/>
</dbReference>
<dbReference type="PANTHER" id="PTHR31964:SF113">
    <property type="entry name" value="USPA DOMAIN-CONTAINING PROTEIN"/>
    <property type="match status" value="1"/>
</dbReference>
<evidence type="ECO:0000259" key="1">
    <source>
        <dbReference type="Pfam" id="PF00582"/>
    </source>
</evidence>
<dbReference type="Gene3D" id="3.40.50.620">
    <property type="entry name" value="HUPs"/>
    <property type="match status" value="1"/>
</dbReference>
<name>A0ABP1G1L4_9CHLO</name>
<comment type="caution">
    <text evidence="2">The sequence shown here is derived from an EMBL/GenBank/DDBJ whole genome shotgun (WGS) entry which is preliminary data.</text>
</comment>
<dbReference type="Pfam" id="PF00582">
    <property type="entry name" value="Usp"/>
    <property type="match status" value="1"/>
</dbReference>
<organism evidence="2 3">
    <name type="scientific">Coccomyxa viridis</name>
    <dbReference type="NCBI Taxonomy" id="1274662"/>
    <lineage>
        <taxon>Eukaryota</taxon>
        <taxon>Viridiplantae</taxon>
        <taxon>Chlorophyta</taxon>
        <taxon>core chlorophytes</taxon>
        <taxon>Trebouxiophyceae</taxon>
        <taxon>Trebouxiophyceae incertae sedis</taxon>
        <taxon>Coccomyxaceae</taxon>
        <taxon>Coccomyxa</taxon>
    </lineage>
</organism>
<dbReference type="EMBL" id="CAXHTA020000015">
    <property type="protein sequence ID" value="CAL5226099.1"/>
    <property type="molecule type" value="Genomic_DNA"/>
</dbReference>
<evidence type="ECO:0000313" key="2">
    <source>
        <dbReference type="EMBL" id="CAL5226099.1"/>
    </source>
</evidence>
<accession>A0ABP1G1L4</accession>
<keyword evidence="3" id="KW-1185">Reference proteome</keyword>
<dbReference type="Proteomes" id="UP001497392">
    <property type="component" value="Unassembled WGS sequence"/>
</dbReference>
<protein>
    <submittedName>
        <fullName evidence="2">G8915 protein</fullName>
    </submittedName>
</protein>